<evidence type="ECO:0000313" key="2">
    <source>
        <dbReference type="EMBL" id="KAF6728557.1"/>
    </source>
</evidence>
<dbReference type="GO" id="GO:0031146">
    <property type="term" value="P:SCF-dependent proteasomal ubiquitin-dependent protein catabolic process"/>
    <property type="evidence" value="ECO:0007669"/>
    <property type="project" value="TreeGrafter"/>
</dbReference>
<dbReference type="GO" id="GO:0061630">
    <property type="term" value="F:ubiquitin protein ligase activity"/>
    <property type="evidence" value="ECO:0007669"/>
    <property type="project" value="TreeGrafter"/>
</dbReference>
<reference evidence="2" key="1">
    <citation type="journal article" name="BMC Genomics">
        <title>Long-read sequencing and de novo genome assembly of marine medaka (Oryzias melastigma).</title>
        <authorList>
            <person name="Liang P."/>
            <person name="Saqib H.S.A."/>
            <person name="Ni X."/>
            <person name="Shen Y."/>
        </authorList>
    </citation>
    <scope>NUCLEOTIDE SEQUENCE</scope>
    <source>
        <strain evidence="2">Bigg-433</strain>
    </source>
</reference>
<comment type="caution">
    <text evidence="2">The sequence shown here is derived from an EMBL/GenBank/DDBJ whole genome shotgun (WGS) entry which is preliminary data.</text>
</comment>
<dbReference type="SMART" id="SM01198">
    <property type="entry name" value="FBA"/>
    <property type="match status" value="2"/>
</dbReference>
<evidence type="ECO:0000259" key="1">
    <source>
        <dbReference type="PROSITE" id="PS51114"/>
    </source>
</evidence>
<dbReference type="EMBL" id="WKFB01000277">
    <property type="protein sequence ID" value="KAF6728557.1"/>
    <property type="molecule type" value="Genomic_DNA"/>
</dbReference>
<dbReference type="PROSITE" id="PS51114">
    <property type="entry name" value="FBA"/>
    <property type="match status" value="2"/>
</dbReference>
<evidence type="ECO:0000313" key="3">
    <source>
        <dbReference type="Proteomes" id="UP000646548"/>
    </source>
</evidence>
<accession>A0A834CA74</accession>
<feature type="domain" description="FBA" evidence="1">
    <location>
        <begin position="1"/>
        <end position="175"/>
    </location>
</feature>
<protein>
    <submittedName>
        <fullName evidence="2">F-box only protein 2</fullName>
    </submittedName>
</protein>
<gene>
    <name evidence="2" type="ORF">FQA47_025546</name>
</gene>
<dbReference type="FunFam" id="2.60.120.260:FF:000012">
    <property type="entry name" value="F-box only protein 2"/>
    <property type="match status" value="1"/>
</dbReference>
<dbReference type="InterPro" id="IPR039752">
    <property type="entry name" value="F-box_only"/>
</dbReference>
<dbReference type="PANTHER" id="PTHR12125">
    <property type="entry name" value="F-BOX ONLY PROTEIN 6-LIKE PROTEIN"/>
    <property type="match status" value="1"/>
</dbReference>
<dbReference type="GO" id="GO:0006516">
    <property type="term" value="P:glycoprotein catabolic process"/>
    <property type="evidence" value="ECO:0007669"/>
    <property type="project" value="TreeGrafter"/>
</dbReference>
<dbReference type="GO" id="GO:0036503">
    <property type="term" value="P:ERAD pathway"/>
    <property type="evidence" value="ECO:0007669"/>
    <property type="project" value="TreeGrafter"/>
</dbReference>
<sequence length="251" mass="29341">MPRNLLKNPCGEDGLKFWEVTNGGNGWRVEDMPGDAGHDFCNKEVKKYFATSFEWCSKEQLIDLSAEDYSSEQLDAQPEVTVEDWCCSRTDCGCEYQLTVTLLDKYLKVIEDFRQDQVFLYPDEDDCSWKQIKHTFSGYGPGLRFILFEHRGKDNMYWRGWYCSRTDCGCNYWLTVTLVDENCKIMQKYQPEMVTIDPKIQGGSWKQIKHTFSGYGPGLRFIFFEHRGKDNMYWKGWYGVRVTGSSVPINL</sequence>
<dbReference type="InterPro" id="IPR008979">
    <property type="entry name" value="Galactose-bd-like_sf"/>
</dbReference>
<dbReference type="Pfam" id="PF04300">
    <property type="entry name" value="FBA"/>
    <property type="match status" value="1"/>
</dbReference>
<dbReference type="Proteomes" id="UP000646548">
    <property type="component" value="Unassembled WGS sequence"/>
</dbReference>
<dbReference type="PANTHER" id="PTHR12125:SF11">
    <property type="entry name" value="F-BOX ONLY PROTEIN 2"/>
    <property type="match status" value="1"/>
</dbReference>
<dbReference type="SUPFAM" id="SSF49785">
    <property type="entry name" value="Galactose-binding domain-like"/>
    <property type="match status" value="2"/>
</dbReference>
<feature type="domain" description="FBA" evidence="1">
    <location>
        <begin position="172"/>
        <end position="251"/>
    </location>
</feature>
<dbReference type="Gene3D" id="2.60.120.260">
    <property type="entry name" value="Galactose-binding domain-like"/>
    <property type="match status" value="2"/>
</dbReference>
<dbReference type="InterPro" id="IPR007397">
    <property type="entry name" value="F-box-assoc_dom"/>
</dbReference>
<proteinExistence type="predicted"/>
<organism evidence="2 3">
    <name type="scientific">Oryzias melastigma</name>
    <name type="common">Marine medaka</name>
    <dbReference type="NCBI Taxonomy" id="30732"/>
    <lineage>
        <taxon>Eukaryota</taxon>
        <taxon>Metazoa</taxon>
        <taxon>Chordata</taxon>
        <taxon>Craniata</taxon>
        <taxon>Vertebrata</taxon>
        <taxon>Euteleostomi</taxon>
        <taxon>Actinopterygii</taxon>
        <taxon>Neopterygii</taxon>
        <taxon>Teleostei</taxon>
        <taxon>Neoteleostei</taxon>
        <taxon>Acanthomorphata</taxon>
        <taxon>Ovalentaria</taxon>
        <taxon>Atherinomorphae</taxon>
        <taxon>Beloniformes</taxon>
        <taxon>Adrianichthyidae</taxon>
        <taxon>Oryziinae</taxon>
        <taxon>Oryzias</taxon>
    </lineage>
</organism>
<dbReference type="GO" id="GO:0019005">
    <property type="term" value="C:SCF ubiquitin ligase complex"/>
    <property type="evidence" value="ECO:0007669"/>
    <property type="project" value="TreeGrafter"/>
</dbReference>
<name>A0A834CA74_ORYME</name>
<dbReference type="GO" id="GO:0005737">
    <property type="term" value="C:cytoplasm"/>
    <property type="evidence" value="ECO:0007669"/>
    <property type="project" value="TreeGrafter"/>
</dbReference>
<dbReference type="AlphaFoldDB" id="A0A834CA74"/>